<keyword evidence="1" id="KW-0472">Membrane</keyword>
<proteinExistence type="predicted"/>
<evidence type="ECO:0000256" key="1">
    <source>
        <dbReference type="SAM" id="Phobius"/>
    </source>
</evidence>
<dbReference type="AlphaFoldDB" id="A0A0F9BQX8"/>
<sequence>MPEIQLKEIGGLMLVVIALASGVTYYLQETGDYKTCSGGWIQMEDGMYDCPTRDVLPQWCHHGSDEGPDNIGYRCYIGIPIENITIETKETIETVPGNCPPVECKCPNIGQNYGVRT</sequence>
<feature type="transmembrane region" description="Helical" evidence="1">
    <location>
        <begin position="9"/>
        <end position="27"/>
    </location>
</feature>
<comment type="caution">
    <text evidence="2">The sequence shown here is derived from an EMBL/GenBank/DDBJ whole genome shotgun (WGS) entry which is preliminary data.</text>
</comment>
<reference evidence="2" key="1">
    <citation type="journal article" date="2015" name="Nature">
        <title>Complex archaea that bridge the gap between prokaryotes and eukaryotes.</title>
        <authorList>
            <person name="Spang A."/>
            <person name="Saw J.H."/>
            <person name="Jorgensen S.L."/>
            <person name="Zaremba-Niedzwiedzka K."/>
            <person name="Martijn J."/>
            <person name="Lind A.E."/>
            <person name="van Eijk R."/>
            <person name="Schleper C."/>
            <person name="Guy L."/>
            <person name="Ettema T.J."/>
        </authorList>
    </citation>
    <scope>NUCLEOTIDE SEQUENCE</scope>
</reference>
<protein>
    <submittedName>
        <fullName evidence="2">Uncharacterized protein</fullName>
    </submittedName>
</protein>
<name>A0A0F9BQX8_9ZZZZ</name>
<evidence type="ECO:0000313" key="2">
    <source>
        <dbReference type="EMBL" id="KKL24285.1"/>
    </source>
</evidence>
<keyword evidence="1" id="KW-0812">Transmembrane</keyword>
<dbReference type="EMBL" id="LAZR01036653">
    <property type="protein sequence ID" value="KKL24285.1"/>
    <property type="molecule type" value="Genomic_DNA"/>
</dbReference>
<organism evidence="2">
    <name type="scientific">marine sediment metagenome</name>
    <dbReference type="NCBI Taxonomy" id="412755"/>
    <lineage>
        <taxon>unclassified sequences</taxon>
        <taxon>metagenomes</taxon>
        <taxon>ecological metagenomes</taxon>
    </lineage>
</organism>
<keyword evidence="1" id="KW-1133">Transmembrane helix</keyword>
<accession>A0A0F9BQX8</accession>
<gene>
    <name evidence="2" type="ORF">LCGC14_2416830</name>
</gene>